<dbReference type="EMBL" id="CAMXCT030006057">
    <property type="protein sequence ID" value="CAL4801150.1"/>
    <property type="molecule type" value="Genomic_DNA"/>
</dbReference>
<dbReference type="EMBL" id="CAMXCT020006057">
    <property type="protein sequence ID" value="CAL1167213.1"/>
    <property type="molecule type" value="Genomic_DNA"/>
</dbReference>
<proteinExistence type="predicted"/>
<feature type="compositionally biased region" description="Basic and acidic residues" evidence="1">
    <location>
        <begin position="65"/>
        <end position="78"/>
    </location>
</feature>
<dbReference type="Proteomes" id="UP001152797">
    <property type="component" value="Unassembled WGS sequence"/>
</dbReference>
<sequence length="1027" mass="117160">MAKTKAGPERKSALRKQDKGEKGKAAKAKDKNADRKAKKISLIAAPAKVASKVASKGKVGGASQRLEKKDPRKVSDINKKKKTKDHKKESRKDSKEQREKKKRLQEELTKTSVPQPATPPTKRYRMKSPAASSVASGNLTDASSSHYGGKREKAEAHLKRVQGMLDDVMKEAEDAAEMDAAGLLEFYEELKQEHGKAAEEKTQGTDQKKKELKKDKEKKEKDKKDKKEKKDQEKDHNKEQKDEKEKHSKEKKSKEKEEKEEEQRKKDEEQRKKDEEQAKKDEEQAKKDEKQAKKDEEQAKKDEEQAKKDEVKKDENEGTDMEESEDEDEQEDMGDDEEEDEEEEGDSEEDDEDKSSEDEDDEEDQEMEEAPSSQSSDDEDSLWEDVRGSTDEQSSEDDETEDKEKPEGKERESKEPESKELQKATEESVRNSKMHKKEWDKMDRQIKSGQFPTSLQPMLRRKKTDLFGMWLDFNLDWDKVVCEVERLSQTKNLARKEWVAVQAKVLKSQMDEDKFNDLIRKRTEAGLYYTDDDWPSDPMETWYYMPQGRLLRQDDVTADTLKATATKKLDKDMFSALTGENGPLPTGALPSVKAATEQGQKAVLAALDDESKTVQKAKKQTRKAEDKEPEKVTPKTPLEEAKEQLAAILDEATKARSKSIQLKGVEFADQLSGELAKHGKSMEDMYSRLSSEVHSTSPDESKIVGILKQVGNAQAWYKKAEVEKDEDPQTVEASVLLPHEVFGALYRMGEPKVREEVNKTLADLVAWSLHHASLGVYPRTGFYGEQFDKNSFRHSLSGKPIANGFKLVYMAFKADLKARMQCHLRPSPWCAVEGFQFETISFDMMHLVYLGIAKKHVPSCLKLLKLFGFHYEPGESDAKFLKRVSMEMKQDCKDDPTLQLLAACSYSLAKAQEAMDSAGLILTPAEAAEISNLLHVHLRSTELLASYCWERNIMAFKMRPKHHYVWHVARDVLVSRINPRMFHVWSDEKFLGCLKKIACRCHGSTVQKRAIERYLIALSSHLAKMAS</sequence>
<reference evidence="2" key="1">
    <citation type="submission" date="2022-10" db="EMBL/GenBank/DDBJ databases">
        <authorList>
            <person name="Chen Y."/>
            <person name="Dougan E. K."/>
            <person name="Chan C."/>
            <person name="Rhodes N."/>
            <person name="Thang M."/>
        </authorList>
    </citation>
    <scope>NUCLEOTIDE SEQUENCE</scope>
</reference>
<feature type="compositionally biased region" description="Polar residues" evidence="1">
    <location>
        <begin position="130"/>
        <end position="146"/>
    </location>
</feature>
<feature type="compositionally biased region" description="Low complexity" evidence="1">
    <location>
        <begin position="44"/>
        <end position="63"/>
    </location>
</feature>
<keyword evidence="5" id="KW-1185">Reference proteome</keyword>
<feature type="compositionally biased region" description="Basic and acidic residues" evidence="1">
    <location>
        <begin position="1"/>
        <end position="35"/>
    </location>
</feature>
<feature type="compositionally biased region" description="Basic and acidic residues" evidence="1">
    <location>
        <begin position="402"/>
        <end position="430"/>
    </location>
</feature>
<reference evidence="3" key="2">
    <citation type="submission" date="2024-04" db="EMBL/GenBank/DDBJ databases">
        <authorList>
            <person name="Chen Y."/>
            <person name="Shah S."/>
            <person name="Dougan E. K."/>
            <person name="Thang M."/>
            <person name="Chan C."/>
        </authorList>
    </citation>
    <scope>NUCLEOTIDE SEQUENCE [LARGE SCALE GENOMIC DNA]</scope>
</reference>
<protein>
    <submittedName>
        <fullName evidence="4">Dynein heavy chain-like protein 2</fullName>
    </submittedName>
</protein>
<accession>A0A9P1DPJ7</accession>
<evidence type="ECO:0000313" key="4">
    <source>
        <dbReference type="EMBL" id="CAL4801150.1"/>
    </source>
</evidence>
<feature type="compositionally biased region" description="Acidic residues" evidence="1">
    <location>
        <begin position="317"/>
        <end position="369"/>
    </location>
</feature>
<evidence type="ECO:0000313" key="3">
    <source>
        <dbReference type="EMBL" id="CAL1167213.1"/>
    </source>
</evidence>
<evidence type="ECO:0000313" key="5">
    <source>
        <dbReference type="Proteomes" id="UP001152797"/>
    </source>
</evidence>
<feature type="region of interest" description="Disordered" evidence="1">
    <location>
        <begin position="1"/>
        <end position="155"/>
    </location>
</feature>
<evidence type="ECO:0000313" key="2">
    <source>
        <dbReference type="EMBL" id="CAI4013838.1"/>
    </source>
</evidence>
<comment type="caution">
    <text evidence="2">The sequence shown here is derived from an EMBL/GenBank/DDBJ whole genome shotgun (WGS) entry which is preliminary data.</text>
</comment>
<feature type="compositionally biased region" description="Basic and acidic residues" evidence="1">
    <location>
        <begin position="86"/>
        <end position="109"/>
    </location>
</feature>
<feature type="compositionally biased region" description="Basic and acidic residues" evidence="1">
    <location>
        <begin position="192"/>
        <end position="316"/>
    </location>
</feature>
<dbReference type="OrthoDB" id="417446at2759"/>
<dbReference type="AlphaFoldDB" id="A0A9P1DPJ7"/>
<evidence type="ECO:0000256" key="1">
    <source>
        <dbReference type="SAM" id="MobiDB-lite"/>
    </source>
</evidence>
<feature type="compositionally biased region" description="Basic and acidic residues" evidence="1">
    <location>
        <begin position="622"/>
        <end position="639"/>
    </location>
</feature>
<feature type="region of interest" description="Disordered" evidence="1">
    <location>
        <begin position="611"/>
        <end position="639"/>
    </location>
</feature>
<name>A0A9P1DPJ7_9DINO</name>
<dbReference type="EMBL" id="CAMXCT010006057">
    <property type="protein sequence ID" value="CAI4013838.1"/>
    <property type="molecule type" value="Genomic_DNA"/>
</dbReference>
<gene>
    <name evidence="2" type="ORF">C1SCF055_LOCUS38780</name>
</gene>
<feature type="region of interest" description="Disordered" evidence="1">
    <location>
        <begin position="192"/>
        <end position="441"/>
    </location>
</feature>
<organism evidence="2">
    <name type="scientific">Cladocopium goreaui</name>
    <dbReference type="NCBI Taxonomy" id="2562237"/>
    <lineage>
        <taxon>Eukaryota</taxon>
        <taxon>Sar</taxon>
        <taxon>Alveolata</taxon>
        <taxon>Dinophyceae</taxon>
        <taxon>Suessiales</taxon>
        <taxon>Symbiodiniaceae</taxon>
        <taxon>Cladocopium</taxon>
    </lineage>
</organism>